<gene>
    <name evidence="1" type="ORF">SAMN05192565_12730</name>
</gene>
<dbReference type="EMBL" id="FOPM01000027">
    <property type="protein sequence ID" value="SFH04730.1"/>
    <property type="molecule type" value="Genomic_DNA"/>
</dbReference>
<evidence type="ECO:0000313" key="2">
    <source>
        <dbReference type="Proteomes" id="UP000199229"/>
    </source>
</evidence>
<dbReference type="RefSeq" id="WP_091974640.1">
    <property type="nucleotide sequence ID" value="NZ_FOPM01000027.1"/>
</dbReference>
<dbReference type="STRING" id="582675.SAMN05192565_12730"/>
<dbReference type="AlphaFoldDB" id="A0A1I2WTS6"/>
<dbReference type="Proteomes" id="UP000199229">
    <property type="component" value="Unassembled WGS sequence"/>
</dbReference>
<proteinExistence type="predicted"/>
<protein>
    <submittedName>
        <fullName evidence="1">Uncharacterized protein</fullName>
    </submittedName>
</protein>
<organism evidence="1 2">
    <name type="scientific">Methylobacterium gossipiicola</name>
    <dbReference type="NCBI Taxonomy" id="582675"/>
    <lineage>
        <taxon>Bacteria</taxon>
        <taxon>Pseudomonadati</taxon>
        <taxon>Pseudomonadota</taxon>
        <taxon>Alphaproteobacteria</taxon>
        <taxon>Hyphomicrobiales</taxon>
        <taxon>Methylobacteriaceae</taxon>
        <taxon>Methylobacterium</taxon>
    </lineage>
</organism>
<accession>A0A1I2WTS6</accession>
<name>A0A1I2WTS6_9HYPH</name>
<evidence type="ECO:0000313" key="1">
    <source>
        <dbReference type="EMBL" id="SFH04730.1"/>
    </source>
</evidence>
<sequence>MAALSFPAGAAARRRPDLQALGDALAVLVVDVIAVVPMTDRPAARERLANRLDDQSRVPGAGPAAALLGAVANALMRLER</sequence>
<reference evidence="2" key="1">
    <citation type="submission" date="2016-10" db="EMBL/GenBank/DDBJ databases">
        <authorList>
            <person name="Varghese N."/>
            <person name="Submissions S."/>
        </authorList>
    </citation>
    <scope>NUCLEOTIDE SEQUENCE [LARGE SCALE GENOMIC DNA]</scope>
    <source>
        <strain evidence="2">Gh-105</strain>
    </source>
</reference>
<keyword evidence="2" id="KW-1185">Reference proteome</keyword>